<proteinExistence type="predicted"/>
<accession>A0A0D0C7P1</accession>
<evidence type="ECO:0000313" key="2">
    <source>
        <dbReference type="Proteomes" id="UP000053593"/>
    </source>
</evidence>
<dbReference type="EMBL" id="KN834762">
    <property type="protein sequence ID" value="KIK64231.1"/>
    <property type="molecule type" value="Genomic_DNA"/>
</dbReference>
<gene>
    <name evidence="1" type="ORF">GYMLUDRAFT_436626</name>
</gene>
<organism evidence="1 2">
    <name type="scientific">Collybiopsis luxurians FD-317 M1</name>
    <dbReference type="NCBI Taxonomy" id="944289"/>
    <lineage>
        <taxon>Eukaryota</taxon>
        <taxon>Fungi</taxon>
        <taxon>Dikarya</taxon>
        <taxon>Basidiomycota</taxon>
        <taxon>Agaricomycotina</taxon>
        <taxon>Agaricomycetes</taxon>
        <taxon>Agaricomycetidae</taxon>
        <taxon>Agaricales</taxon>
        <taxon>Marasmiineae</taxon>
        <taxon>Omphalotaceae</taxon>
        <taxon>Collybiopsis</taxon>
        <taxon>Collybiopsis luxurians</taxon>
    </lineage>
</organism>
<protein>
    <submittedName>
        <fullName evidence="1">Unplaced genomic scaffold GYMLUscaffold_14, whole genome shotgun sequence</fullName>
    </submittedName>
</protein>
<dbReference type="AlphaFoldDB" id="A0A0D0C7P1"/>
<sequence>MPGIAIWTFSMVTMIPEDSAKDPAMLYFPDGGSIRFVFDMSNVRSGAQVETRPTFREDS</sequence>
<dbReference type="HOGENOM" id="CLU_2960989_0_0_1"/>
<keyword evidence="2" id="KW-1185">Reference proteome</keyword>
<reference evidence="1 2" key="1">
    <citation type="submission" date="2014-04" db="EMBL/GenBank/DDBJ databases">
        <title>Evolutionary Origins and Diversification of the Mycorrhizal Mutualists.</title>
        <authorList>
            <consortium name="DOE Joint Genome Institute"/>
            <consortium name="Mycorrhizal Genomics Consortium"/>
            <person name="Kohler A."/>
            <person name="Kuo A."/>
            <person name="Nagy L.G."/>
            <person name="Floudas D."/>
            <person name="Copeland A."/>
            <person name="Barry K.W."/>
            <person name="Cichocki N."/>
            <person name="Veneault-Fourrey C."/>
            <person name="LaButti K."/>
            <person name="Lindquist E.A."/>
            <person name="Lipzen A."/>
            <person name="Lundell T."/>
            <person name="Morin E."/>
            <person name="Murat C."/>
            <person name="Riley R."/>
            <person name="Ohm R."/>
            <person name="Sun H."/>
            <person name="Tunlid A."/>
            <person name="Henrissat B."/>
            <person name="Grigoriev I.V."/>
            <person name="Hibbett D.S."/>
            <person name="Martin F."/>
        </authorList>
    </citation>
    <scope>NUCLEOTIDE SEQUENCE [LARGE SCALE GENOMIC DNA]</scope>
    <source>
        <strain evidence="1 2">FD-317 M1</strain>
    </source>
</reference>
<evidence type="ECO:0000313" key="1">
    <source>
        <dbReference type="EMBL" id="KIK64231.1"/>
    </source>
</evidence>
<name>A0A0D0C7P1_9AGAR</name>
<dbReference type="Proteomes" id="UP000053593">
    <property type="component" value="Unassembled WGS sequence"/>
</dbReference>